<organism evidence="1 2">
    <name type="scientific">Burkholderia multivorans CGD2</name>
    <dbReference type="NCBI Taxonomy" id="513052"/>
    <lineage>
        <taxon>Bacteria</taxon>
        <taxon>Pseudomonadati</taxon>
        <taxon>Pseudomonadota</taxon>
        <taxon>Betaproteobacteria</taxon>
        <taxon>Burkholderiales</taxon>
        <taxon>Burkholderiaceae</taxon>
        <taxon>Burkholderia</taxon>
        <taxon>Burkholderia cepacia complex</taxon>
    </lineage>
</organism>
<dbReference type="AlphaFoldDB" id="B9BIM8"/>
<dbReference type="Proteomes" id="UP000004535">
    <property type="component" value="Unassembled WGS sequence"/>
</dbReference>
<protein>
    <submittedName>
        <fullName evidence="1">Uncharacterized protein</fullName>
    </submittedName>
</protein>
<proteinExistence type="predicted"/>
<evidence type="ECO:0000313" key="1">
    <source>
        <dbReference type="EMBL" id="EEE09561.1"/>
    </source>
</evidence>
<gene>
    <name evidence="1" type="ORF">BURMUCGD2_4934</name>
</gene>
<dbReference type="EMBL" id="ACFC01000001">
    <property type="protein sequence ID" value="EEE09561.1"/>
    <property type="molecule type" value="Genomic_DNA"/>
</dbReference>
<accession>B9BIM8</accession>
<reference evidence="1 2" key="1">
    <citation type="journal article" date="2012" name="J. Bacteriol.">
        <title>Draft Genome Sequence Determination for Cystic Fibrosis and Chronic Granulomatous Disease Burkholderia multivorans Isolates.</title>
        <authorList>
            <person name="Varga J.J."/>
            <person name="Losada L."/>
            <person name="Zelazny A.M."/>
            <person name="Brinkac L."/>
            <person name="Harkins D."/>
            <person name="Radune D."/>
            <person name="Hostetler J."/>
            <person name="Sampaio E.P."/>
            <person name="Ronning C.M."/>
            <person name="Nierman W.C."/>
            <person name="Greenberg D.E."/>
            <person name="Holland S.M."/>
            <person name="Goldberg J.B."/>
        </authorList>
    </citation>
    <scope>NUCLEOTIDE SEQUENCE [LARGE SCALE GENOMIC DNA]</scope>
    <source>
        <strain evidence="1 2">CGD2</strain>
    </source>
</reference>
<name>B9BIM8_9BURK</name>
<sequence length="40" mass="4208">MSRIGHAGARRAVPHARGACPLVRARAATCGSDTQNQSLY</sequence>
<comment type="caution">
    <text evidence="1">The sequence shown here is derived from an EMBL/GenBank/DDBJ whole genome shotgun (WGS) entry which is preliminary data.</text>
</comment>
<evidence type="ECO:0000313" key="2">
    <source>
        <dbReference type="Proteomes" id="UP000004535"/>
    </source>
</evidence>